<protein>
    <submittedName>
        <fullName evidence="3">NADH-quinone oxidoreductase subunit C</fullName>
    </submittedName>
</protein>
<gene>
    <name evidence="3" type="ORF">Tbon_12605</name>
</gene>
<evidence type="ECO:0000313" key="4">
    <source>
        <dbReference type="Proteomes" id="UP000326331"/>
    </source>
</evidence>
<evidence type="ECO:0000313" key="3">
    <source>
        <dbReference type="EMBL" id="QFG04085.1"/>
    </source>
</evidence>
<dbReference type="EMBL" id="CP042829">
    <property type="protein sequence ID" value="QFG04085.1"/>
    <property type="molecule type" value="Genomic_DNA"/>
</dbReference>
<reference evidence="3 4" key="1">
    <citation type="submission" date="2019-08" db="EMBL/GenBank/DDBJ databases">
        <authorList>
            <person name="Toschakov S.V."/>
        </authorList>
    </citation>
    <scope>NUCLEOTIDE SEQUENCE [LARGE SCALE GENOMIC DNA]</scope>
    <source>
        <strain evidence="3 4">3753O</strain>
    </source>
</reference>
<dbReference type="Gene3D" id="3.30.460.80">
    <property type="entry name" value="NADH:ubiquinone oxidoreductase, 30kDa subunit"/>
    <property type="match status" value="1"/>
</dbReference>
<accession>A0ABX6C491</accession>
<dbReference type="PANTHER" id="PTHR10884:SF14">
    <property type="entry name" value="NADH DEHYDROGENASE [UBIQUINONE] IRON-SULFUR PROTEIN 3, MITOCHONDRIAL"/>
    <property type="match status" value="1"/>
</dbReference>
<dbReference type="Proteomes" id="UP000326331">
    <property type="component" value="Chromosome"/>
</dbReference>
<proteinExistence type="inferred from homology"/>
<dbReference type="Pfam" id="PF00329">
    <property type="entry name" value="Complex1_30kDa"/>
    <property type="match status" value="1"/>
</dbReference>
<dbReference type="InterPro" id="IPR037232">
    <property type="entry name" value="NADH_quin_OxRdtase_su_C/D-like"/>
</dbReference>
<dbReference type="PANTHER" id="PTHR10884">
    <property type="entry name" value="NADH DEHYDROGENASE UBIQUINONE IRON-SULFUR PROTEIN 3"/>
    <property type="match status" value="1"/>
</dbReference>
<feature type="domain" description="NADH:ubiquinone oxidoreductase 30kDa subunit" evidence="2">
    <location>
        <begin position="107"/>
        <end position="221"/>
    </location>
</feature>
<dbReference type="InterPro" id="IPR001268">
    <property type="entry name" value="NADH_UbQ_OxRdtase_30kDa_su"/>
</dbReference>
<keyword evidence="4" id="KW-1185">Reference proteome</keyword>
<reference evidence="3 4" key="2">
    <citation type="submission" date="2019-10" db="EMBL/GenBank/DDBJ databases">
        <title>Thermopilla bonchosmolovskayae gen. nov., sp. nov., a moderately thermophilic Chloroflexi bacterium from a Chukotka hot spring (Arctic, Russia), representing a novel classis Thermopillaia, which include previously uncultivated lineage OLB14.</title>
        <authorList>
            <person name="Kochetkova T.V."/>
            <person name="Zayulina K.S."/>
            <person name="Zhigarkov V.S."/>
            <person name="Minaev N.V."/>
            <person name="Novikov A."/>
            <person name="Toshchakov S.V."/>
            <person name="Elcheninov A.G."/>
            <person name="Kublanov I.V."/>
        </authorList>
    </citation>
    <scope>NUCLEOTIDE SEQUENCE [LARGE SCALE GENOMIC DNA]</scope>
    <source>
        <strain evidence="3 4">3753O</strain>
    </source>
</reference>
<comment type="similarity">
    <text evidence="1">Belongs to the complex I 30 kDa subunit family.</text>
</comment>
<dbReference type="SUPFAM" id="SSF143243">
    <property type="entry name" value="Nqo5-like"/>
    <property type="match status" value="1"/>
</dbReference>
<evidence type="ECO:0000256" key="1">
    <source>
        <dbReference type="ARBA" id="ARBA00007569"/>
    </source>
</evidence>
<organism evidence="3 4">
    <name type="scientific">Tepidiforma bonchosmolovskayae</name>
    <dbReference type="NCBI Taxonomy" id="2601677"/>
    <lineage>
        <taxon>Bacteria</taxon>
        <taxon>Bacillati</taxon>
        <taxon>Chloroflexota</taxon>
        <taxon>Tepidiformia</taxon>
        <taxon>Tepidiformales</taxon>
        <taxon>Tepidiformaceae</taxon>
        <taxon>Tepidiforma</taxon>
    </lineage>
</organism>
<evidence type="ECO:0000259" key="2">
    <source>
        <dbReference type="Pfam" id="PF00329"/>
    </source>
</evidence>
<sequence>MRPAHRGPQPRPVQLPLLLHRPPVRPARRRNHLPLPLGTGVRRRRLGRIWQGPPLHRNLHHRRHLRLAKTSPGVAPVTRELTGPEAAALAEALVPGSVDRTTATACYLKSDRLVETLRALRDDPEANLVHLTNLCGVDYWDHFEVVYHIQSFEKNHIALYKVEAWGRENPEVPSVTPVFHGAWMQECEAYDLLGIRFTGHPNLYRILLWEGYPGWPLRKDFLSMPGGLQPGLGEFAGVARRQEPPVKVIE</sequence>
<name>A0ABX6C491_9CHLR</name>